<reference evidence="1" key="1">
    <citation type="journal article" date="2015" name="Nature">
        <title>Complex archaea that bridge the gap between prokaryotes and eukaryotes.</title>
        <authorList>
            <person name="Spang A."/>
            <person name="Saw J.H."/>
            <person name="Jorgensen S.L."/>
            <person name="Zaremba-Niedzwiedzka K."/>
            <person name="Martijn J."/>
            <person name="Lind A.E."/>
            <person name="van Eijk R."/>
            <person name="Schleper C."/>
            <person name="Guy L."/>
            <person name="Ettema T.J."/>
        </authorList>
    </citation>
    <scope>NUCLEOTIDE SEQUENCE</scope>
</reference>
<name>A0A0F9H3Y5_9ZZZZ</name>
<proteinExistence type="predicted"/>
<accession>A0A0F9H3Y5</accession>
<dbReference type="EMBL" id="LAZR01018107">
    <property type="protein sequence ID" value="KKL97691.1"/>
    <property type="molecule type" value="Genomic_DNA"/>
</dbReference>
<sequence length="48" mass="5676">MAKEDICFNCIRWGGKYKRAKPKSECKVASLLHSCEDFKHRFKKEAEK</sequence>
<dbReference type="AlphaFoldDB" id="A0A0F9H3Y5"/>
<gene>
    <name evidence="1" type="ORF">LCGC14_1831960</name>
</gene>
<comment type="caution">
    <text evidence="1">The sequence shown here is derived from an EMBL/GenBank/DDBJ whole genome shotgun (WGS) entry which is preliminary data.</text>
</comment>
<protein>
    <submittedName>
        <fullName evidence="1">Uncharacterized protein</fullName>
    </submittedName>
</protein>
<organism evidence="1">
    <name type="scientific">marine sediment metagenome</name>
    <dbReference type="NCBI Taxonomy" id="412755"/>
    <lineage>
        <taxon>unclassified sequences</taxon>
        <taxon>metagenomes</taxon>
        <taxon>ecological metagenomes</taxon>
    </lineage>
</organism>
<evidence type="ECO:0000313" key="1">
    <source>
        <dbReference type="EMBL" id="KKL97691.1"/>
    </source>
</evidence>